<feature type="transmembrane region" description="Helical" evidence="1">
    <location>
        <begin position="60"/>
        <end position="76"/>
    </location>
</feature>
<evidence type="ECO:0000256" key="1">
    <source>
        <dbReference type="SAM" id="Phobius"/>
    </source>
</evidence>
<comment type="caution">
    <text evidence="2">The sequence shown here is derived from an EMBL/GenBank/DDBJ whole genome shotgun (WGS) entry which is preliminary data.</text>
</comment>
<sequence>MRAYIALFRMRLMLEMQYRAAALAGVMTQFFWGMINIMIFEAFYRSSVFRPAMTMAELTTYIWLQQAFLVLIMLWIRDNTLFEMIRSGNVAYELLRPVETYYFWYFKLLAHRMSGALMRCLPILLVALLLPKPYRFVIPSDMLTFALFVVTLTLGVAITVAISMFIYISVFVTLSPRGSVLIFAVIGEFFAGLVIPIPLMPEWLRNFVYLLPFRYTGDLPFRIFTGNIGHAEAFQGLLMQCFWMISLIAVGRFLMNRVLNQLVVQGG</sequence>
<keyword evidence="3" id="KW-1185">Reference proteome</keyword>
<organism evidence="2 3">
    <name type="scientific">Fusibacter ferrireducens</name>
    <dbReference type="NCBI Taxonomy" id="2785058"/>
    <lineage>
        <taxon>Bacteria</taxon>
        <taxon>Bacillati</taxon>
        <taxon>Bacillota</taxon>
        <taxon>Clostridia</taxon>
        <taxon>Eubacteriales</taxon>
        <taxon>Eubacteriales Family XII. Incertae Sedis</taxon>
        <taxon>Fusibacter</taxon>
    </lineage>
</organism>
<feature type="transmembrane region" description="Helical" evidence="1">
    <location>
        <begin position="116"/>
        <end position="134"/>
    </location>
</feature>
<dbReference type="PANTHER" id="PTHR36832:SF2">
    <property type="entry name" value="INTEGRAL MEMBRANE PROTEIN"/>
    <property type="match status" value="1"/>
</dbReference>
<dbReference type="PANTHER" id="PTHR36832">
    <property type="entry name" value="SLR1174 PROTEIN-RELATED"/>
    <property type="match status" value="1"/>
</dbReference>
<name>A0ABR9ZUC8_9FIRM</name>
<feature type="transmembrane region" description="Helical" evidence="1">
    <location>
        <begin position="180"/>
        <end position="199"/>
    </location>
</feature>
<evidence type="ECO:0000313" key="3">
    <source>
        <dbReference type="Proteomes" id="UP000614200"/>
    </source>
</evidence>
<keyword evidence="1" id="KW-1133">Transmembrane helix</keyword>
<feature type="transmembrane region" description="Helical" evidence="1">
    <location>
        <begin position="146"/>
        <end position="168"/>
    </location>
</feature>
<protein>
    <submittedName>
        <fullName evidence="2">ABC transporter permease</fullName>
    </submittedName>
</protein>
<keyword evidence="1" id="KW-0472">Membrane</keyword>
<feature type="transmembrane region" description="Helical" evidence="1">
    <location>
        <begin position="237"/>
        <end position="255"/>
    </location>
</feature>
<evidence type="ECO:0000313" key="2">
    <source>
        <dbReference type="EMBL" id="MBF4694075.1"/>
    </source>
</evidence>
<dbReference type="EMBL" id="JADKNH010000007">
    <property type="protein sequence ID" value="MBF4694075.1"/>
    <property type="molecule type" value="Genomic_DNA"/>
</dbReference>
<keyword evidence="1" id="KW-0812">Transmembrane</keyword>
<proteinExistence type="predicted"/>
<feature type="transmembrane region" description="Helical" evidence="1">
    <location>
        <begin position="20"/>
        <end position="40"/>
    </location>
</feature>
<reference evidence="2 3" key="1">
    <citation type="submission" date="2020-11" db="EMBL/GenBank/DDBJ databases">
        <title>Fusibacter basophilias sp. nov.</title>
        <authorList>
            <person name="Qiu D."/>
        </authorList>
    </citation>
    <scope>NUCLEOTIDE SEQUENCE [LARGE SCALE GENOMIC DNA]</scope>
    <source>
        <strain evidence="2 3">Q10-2</strain>
    </source>
</reference>
<accession>A0ABR9ZUC8</accession>
<dbReference type="Proteomes" id="UP000614200">
    <property type="component" value="Unassembled WGS sequence"/>
</dbReference>
<gene>
    <name evidence="2" type="ORF">ISU02_13220</name>
</gene>